<feature type="transmembrane region" description="Helical" evidence="1">
    <location>
        <begin position="47"/>
        <end position="66"/>
    </location>
</feature>
<comment type="caution">
    <text evidence="2">The sequence shown here is derived from an EMBL/GenBank/DDBJ whole genome shotgun (WGS) entry which is preliminary data.</text>
</comment>
<dbReference type="RefSeq" id="WP_069671795.1">
    <property type="nucleotide sequence ID" value="NZ_BPFF01000022.1"/>
</dbReference>
<dbReference type="AlphaFoldDB" id="A0A1E5IQ87"/>
<keyword evidence="1" id="KW-1133">Transmembrane helix</keyword>
<protein>
    <submittedName>
        <fullName evidence="2">Uncharacterized protein</fullName>
    </submittedName>
</protein>
<keyword evidence="1" id="KW-0812">Transmembrane</keyword>
<dbReference type="Proteomes" id="UP000095230">
    <property type="component" value="Unassembled WGS sequence"/>
</dbReference>
<evidence type="ECO:0000313" key="2">
    <source>
        <dbReference type="EMBL" id="OEG72660.1"/>
    </source>
</evidence>
<proteinExistence type="predicted"/>
<evidence type="ECO:0000256" key="1">
    <source>
        <dbReference type="SAM" id="Phobius"/>
    </source>
</evidence>
<dbReference type="OrthoDB" id="6272855at2"/>
<dbReference type="STRING" id="23.BEL05_10295"/>
<name>A0A1E5IQ87_SHECO</name>
<evidence type="ECO:0000313" key="3">
    <source>
        <dbReference type="Proteomes" id="UP000095230"/>
    </source>
</evidence>
<reference evidence="2 3" key="1">
    <citation type="submission" date="2016-07" db="EMBL/GenBank/DDBJ databases">
        <title>Whole-genome of two Shewanella species isolated from a digestive organ of sea cucumber Apostichopus japonicus Selenka 1867.</title>
        <authorList>
            <person name="Hong H.-H."/>
            <person name="Choi H."/>
            <person name="Cheon S."/>
            <person name="Oh J.-S."/>
            <person name="Lee H.-G."/>
            <person name="Park C."/>
        </authorList>
    </citation>
    <scope>NUCLEOTIDE SEQUENCE [LARGE SCALE GENOMIC DNA]</scope>
    <source>
        <strain evidence="2 3">CSB03KR</strain>
    </source>
</reference>
<keyword evidence="1" id="KW-0472">Membrane</keyword>
<organism evidence="2 3">
    <name type="scientific">Shewanella colwelliana</name>
    <name type="common">Alteromonas colwelliana</name>
    <dbReference type="NCBI Taxonomy" id="23"/>
    <lineage>
        <taxon>Bacteria</taxon>
        <taxon>Pseudomonadati</taxon>
        <taxon>Pseudomonadota</taxon>
        <taxon>Gammaproteobacteria</taxon>
        <taxon>Alteromonadales</taxon>
        <taxon>Shewanellaceae</taxon>
        <taxon>Shewanella</taxon>
    </lineage>
</organism>
<gene>
    <name evidence="2" type="ORF">BEL05_10295</name>
</gene>
<accession>A0A1E5IQ87</accession>
<sequence length="71" mass="8129">MTVNQANKAQQTKAKSSVKHEKFSWMDIVEMDTHFALFQSMRRSKTLTIMVIIGMVLAAGFVFFLYKMAGH</sequence>
<dbReference type="EMBL" id="MCBT01000046">
    <property type="protein sequence ID" value="OEG72660.1"/>
    <property type="molecule type" value="Genomic_DNA"/>
</dbReference>